<keyword evidence="12" id="KW-1185">Reference proteome</keyword>
<dbReference type="GO" id="GO:0005634">
    <property type="term" value="C:nucleus"/>
    <property type="evidence" value="ECO:0007669"/>
    <property type="project" value="UniProtKB-SubCell"/>
</dbReference>
<comment type="similarity">
    <text evidence="6">Belongs to the ARTD/PARP family.</text>
</comment>
<proteinExistence type="inferred from homology"/>
<evidence type="ECO:0000313" key="11">
    <source>
        <dbReference type="EMBL" id="RXN00185.1"/>
    </source>
</evidence>
<dbReference type="InterPro" id="IPR012677">
    <property type="entry name" value="Nucleotide-bd_a/b_plait_sf"/>
</dbReference>
<feature type="domain" description="WWE" evidence="8">
    <location>
        <begin position="1334"/>
        <end position="1408"/>
    </location>
</feature>
<dbReference type="InterPro" id="IPR057050">
    <property type="entry name" value="RRM_PARP14_2"/>
</dbReference>
<dbReference type="InterPro" id="IPR002589">
    <property type="entry name" value="Macro_dom"/>
</dbReference>
<dbReference type="Gene3D" id="3.40.220.10">
    <property type="entry name" value="Leucine Aminopeptidase, subunit E, domain 1"/>
    <property type="match status" value="3"/>
</dbReference>
<sequence>MAECYPYPLLVEGDWTPNVAKIIKNKLQIYFQSKKRSKGGDCHVEYEDFDSSQATVWFKTEDNAVDHSSRALQDVSVCEGKSEVGDCQDIAESTSVVLENVQENITKEVLGMMVENISSLSEDKGDFSFEIIYEINKAVVSFKNSNDVLVFLEECIKNKRFHQNKLAAKPLELTRSVKVENLSPNVSEDLLHLYFERTQNGGGEVDGIKMLPKEQSAIISFQDHRVPETVRKKAHTINNATVKVYPYYDSLGTALYGKERPMWKLPDPFTENIDSCVWKFLHTNNKHITILTETMAKYFCELDCTGPVAKISPSPAFLKQKSLTAKHINAWKDDASSVFSNAMSKYKSFECHINSSVWKICEMEIRSVMTDAVILVPDMVLGKVIIAGMAEDVDRLQRVLTEIVDKATKRIERERNSVTEKVAVVPAMYNILKHDRLQENTMKDHPELKLAYKPEVKSLILSGLAAEVFSIKSKVLEAIMHMERKQVELNPHIVSFLSKVDNEDLSYCIFTANGINAMFETLESVVFIIGNTTGAFIEAEKQIRKVLGFQCIEVEDSNVIKKEEYKQLIVSLDKAYNIPKITMVIKVLNEQIVIAGFCDRVKHVCELLSDFVNQNSHIEEVIKVHSNAVIKFIKDRKNNLWMTNTHIGKVRIEFQTSKPKIKLDGPRVYVLEMKKLFEKIVASLHADMLRIDKPGAKKFFQEQSNMYISLAMREHNCIVVLQGNDSWEEDEESDQSACQVKLSGGVVISVYKADICQCPVDIVVNASNEDLKHLGGLAGALLKAAGPELQTVCDHYIRANGLLKPGQAVITKAGNLRCKYVIHAVGPRWNAAEAQKAEFNLKRAVKESLNLAETKNCTSIAIPAISSGIFGFPLTHCAETIAKSVRDHCEDALGGGTLKKIHLVNNDDRTVHAMTLAVKKIFADREPQVRAASVKPATEKRKFKKQVEGLETIQTKEKLTIILRKGNIQDTTTNVVVNTISEDLDLSKGAVSQAILQAAGLELQSLVKEEAMGLKPGLGMILRTKGCHLECNLVFNAVSPPWDQGTGNAQQILKGIIKECLQEAEKLHQTSITFPAIGTGNLGFPKPLVASVMMEQVLKFSSKWNPKHLQEVVFLVHHSDTQAVQAFIAEFKNKKVIHPAESAQPGAAFFGKVMSPNLGVYTMSIGALKLDVLTGDITKETTDVIVNSSNDTFTLNAGVSKAILDAAGQLVQFDCIQLGAQPHKGIIITQPGNLQCRNIIHIVGQNDPNNIRSTVKEVLQLCDQNTFTSVALPALGTGQGGAAPSLVADAMIDAVVDFVSKKQTEYVKRVRIIIFQTQMLTAFHKSMQKREGTALPEPQTLMSKFKLEWQYEKGSKYVPFDKLTNLTLERAFGNEEKKIKINNKMFFLDRNIVLDANKKSTQIKRVPKTEDSALDNLPGHWDDMKGSTCLQIQLQSTSKEYQDVELLFTATCQNFRISKIERIQNPCYWKSYQMKKQFFDMKNKTANNEMRLFHGTADSTIGAINANGFNRSFAGKNAALHGKGTYFAVDASYSAHNTYSVPDLQGNKYMYLARVLTGVFSQGNAAMIVPPSKSADPADLYDSVTDNVAKPKIFVIFNDVQAYPEYLITFC</sequence>
<name>A0A662YU85_ACIRT</name>
<dbReference type="InterPro" id="IPR035979">
    <property type="entry name" value="RBD_domain_sf"/>
</dbReference>
<comment type="subcellular location">
    <subcellularLocation>
        <location evidence="1">Nucleus</location>
    </subcellularLocation>
</comment>
<dbReference type="InterPro" id="IPR054596">
    <property type="entry name" value="PARP14_WWE"/>
</dbReference>
<dbReference type="Proteomes" id="UP000289886">
    <property type="component" value="Unassembled WGS sequence"/>
</dbReference>
<feature type="domain" description="PARP catalytic" evidence="9">
    <location>
        <begin position="1417"/>
        <end position="1611"/>
    </location>
</feature>
<dbReference type="InterPro" id="IPR057047">
    <property type="entry name" value="PARP14_KH_5"/>
</dbReference>
<dbReference type="Gene3D" id="3.30.70.330">
    <property type="match status" value="2"/>
</dbReference>
<organism evidence="11 12">
    <name type="scientific">Acipenser ruthenus</name>
    <name type="common">Sterlet sturgeon</name>
    <dbReference type="NCBI Taxonomy" id="7906"/>
    <lineage>
        <taxon>Eukaryota</taxon>
        <taxon>Metazoa</taxon>
        <taxon>Chordata</taxon>
        <taxon>Craniata</taxon>
        <taxon>Vertebrata</taxon>
        <taxon>Euteleostomi</taxon>
        <taxon>Actinopterygii</taxon>
        <taxon>Chondrostei</taxon>
        <taxon>Acipenseriformes</taxon>
        <taxon>Acipenseridae</taxon>
        <taxon>Acipenser</taxon>
    </lineage>
</organism>
<dbReference type="InterPro" id="IPR057044">
    <property type="entry name" value="PARP14_KH_1"/>
</dbReference>
<dbReference type="EC" id="2.4.2.-" evidence="7"/>
<evidence type="ECO:0000256" key="4">
    <source>
        <dbReference type="ARBA" id="ARBA00023027"/>
    </source>
</evidence>
<dbReference type="Pfam" id="PF23084">
    <property type="entry name" value="KH_PARP14_1"/>
    <property type="match status" value="1"/>
</dbReference>
<dbReference type="SUPFAM" id="SSF52949">
    <property type="entry name" value="Macro domain-like"/>
    <property type="match status" value="3"/>
</dbReference>
<gene>
    <name evidence="11" type="ORF">EOD39_10120</name>
</gene>
<evidence type="ECO:0000259" key="9">
    <source>
        <dbReference type="PROSITE" id="PS51059"/>
    </source>
</evidence>
<accession>A0A662YU85</accession>
<evidence type="ECO:0000259" key="8">
    <source>
        <dbReference type="PROSITE" id="PS50918"/>
    </source>
</evidence>
<dbReference type="InterPro" id="IPR057051">
    <property type="entry name" value="PARP14_RPM_1"/>
</dbReference>
<dbReference type="InterPro" id="IPR057046">
    <property type="entry name" value="PARP14_KH_4"/>
</dbReference>
<dbReference type="GO" id="GO:0005737">
    <property type="term" value="C:cytoplasm"/>
    <property type="evidence" value="ECO:0007669"/>
    <property type="project" value="TreeGrafter"/>
</dbReference>
<dbReference type="Pfam" id="PF23253">
    <property type="entry name" value="KH_PARP14_6"/>
    <property type="match status" value="1"/>
</dbReference>
<dbReference type="Pfam" id="PF23251">
    <property type="entry name" value="KH_PARP14_4"/>
    <property type="match status" value="1"/>
</dbReference>
<dbReference type="SUPFAM" id="SSF56399">
    <property type="entry name" value="ADP-ribosylation"/>
    <property type="match status" value="1"/>
</dbReference>
<dbReference type="Pfam" id="PF22005">
    <property type="entry name" value="WWE_1"/>
    <property type="match status" value="1"/>
</dbReference>
<dbReference type="Pfam" id="PF23085">
    <property type="entry name" value="RRM_PARP14_3"/>
    <property type="match status" value="1"/>
</dbReference>
<keyword evidence="3 7" id="KW-0808">Transferase</keyword>
<reference evidence="11 12" key="1">
    <citation type="submission" date="2019-01" db="EMBL/GenBank/DDBJ databases">
        <title>Draft Genome and Complete Hox-Cluster Characterization of the Sterlet Sturgeon (Acipenser ruthenus).</title>
        <authorList>
            <person name="Wei Q."/>
        </authorList>
    </citation>
    <scope>NUCLEOTIDE SEQUENCE [LARGE SCALE GENOMIC DNA]</scope>
    <source>
        <strain evidence="11">WHYD16114868_AA</strain>
        <tissue evidence="11">Blood</tissue>
    </source>
</reference>
<dbReference type="GO" id="GO:0010629">
    <property type="term" value="P:negative regulation of gene expression"/>
    <property type="evidence" value="ECO:0007669"/>
    <property type="project" value="TreeGrafter"/>
</dbReference>
<evidence type="ECO:0000256" key="3">
    <source>
        <dbReference type="ARBA" id="ARBA00022679"/>
    </source>
</evidence>
<evidence type="ECO:0000256" key="6">
    <source>
        <dbReference type="ARBA" id="ARBA00024347"/>
    </source>
</evidence>
<dbReference type="Pfam" id="PF23249">
    <property type="entry name" value="KH_PARP14_3"/>
    <property type="match status" value="1"/>
</dbReference>
<dbReference type="PANTHER" id="PTHR14453:SF89">
    <property type="entry name" value="PROTEIN MONO-ADP-RIBOSYLTRANSFERASE PARP14"/>
    <property type="match status" value="1"/>
</dbReference>
<dbReference type="CDD" id="cd02903">
    <property type="entry name" value="Macro_BAL-like"/>
    <property type="match status" value="1"/>
</dbReference>
<dbReference type="InterPro" id="IPR057048">
    <property type="entry name" value="PARP14_KH_6"/>
</dbReference>
<dbReference type="SUPFAM" id="SSF54928">
    <property type="entry name" value="RNA-binding domain, RBD"/>
    <property type="match status" value="1"/>
</dbReference>
<dbReference type="CDD" id="cd01439">
    <property type="entry name" value="TCCD_inducible_PARP_like"/>
    <property type="match status" value="1"/>
</dbReference>
<evidence type="ECO:0000256" key="7">
    <source>
        <dbReference type="RuleBase" id="RU362114"/>
    </source>
</evidence>
<dbReference type="PROSITE" id="PS50918">
    <property type="entry name" value="WWE"/>
    <property type="match status" value="1"/>
</dbReference>
<evidence type="ECO:0000256" key="2">
    <source>
        <dbReference type="ARBA" id="ARBA00022676"/>
    </source>
</evidence>
<dbReference type="Pfam" id="PF23222">
    <property type="entry name" value="RRM_PARP14_1"/>
    <property type="match status" value="1"/>
</dbReference>
<dbReference type="Gene3D" id="3.30.720.50">
    <property type="match status" value="1"/>
</dbReference>
<feature type="domain" description="Macro" evidence="10">
    <location>
        <begin position="1157"/>
        <end position="1331"/>
    </location>
</feature>
<dbReference type="SMART" id="SM00506">
    <property type="entry name" value="A1pp"/>
    <property type="match status" value="3"/>
</dbReference>
<dbReference type="PROSITE" id="PS51154">
    <property type="entry name" value="MACRO"/>
    <property type="match status" value="3"/>
</dbReference>
<dbReference type="GO" id="GO:1990404">
    <property type="term" value="F:NAD+-protein mono-ADP-ribosyltransferase activity"/>
    <property type="evidence" value="ECO:0007669"/>
    <property type="project" value="TreeGrafter"/>
</dbReference>
<evidence type="ECO:0000259" key="10">
    <source>
        <dbReference type="PROSITE" id="PS51154"/>
    </source>
</evidence>
<feature type="domain" description="Macro" evidence="10">
    <location>
        <begin position="948"/>
        <end position="1133"/>
    </location>
</feature>
<dbReference type="Pfam" id="PF23252">
    <property type="entry name" value="KH_PARP14_5"/>
    <property type="match status" value="1"/>
</dbReference>
<dbReference type="Gene3D" id="3.90.228.10">
    <property type="match status" value="1"/>
</dbReference>
<keyword evidence="2 7" id="KW-0328">Glycosyltransferase</keyword>
<dbReference type="CDD" id="cd02907">
    <property type="entry name" value="Macro_Af1521_BAL-like"/>
    <property type="match status" value="1"/>
</dbReference>
<dbReference type="Pfam" id="PF00644">
    <property type="entry name" value="PARP"/>
    <property type="match status" value="1"/>
</dbReference>
<feature type="domain" description="Macro" evidence="10">
    <location>
        <begin position="735"/>
        <end position="922"/>
    </location>
</feature>
<dbReference type="Pfam" id="PF23245">
    <property type="entry name" value="RRM_PARP14_2"/>
    <property type="match status" value="1"/>
</dbReference>
<dbReference type="GO" id="GO:0003676">
    <property type="term" value="F:nucleic acid binding"/>
    <property type="evidence" value="ECO:0007669"/>
    <property type="project" value="InterPro"/>
</dbReference>
<dbReference type="Pfam" id="PF01661">
    <property type="entry name" value="Macro"/>
    <property type="match status" value="3"/>
</dbReference>
<dbReference type="EMBL" id="SCEB01000228">
    <property type="protein sequence ID" value="RXN00185.1"/>
    <property type="molecule type" value="Genomic_DNA"/>
</dbReference>
<keyword evidence="4 7" id="KW-0520">NAD</keyword>
<protein>
    <recommendedName>
        <fullName evidence="7">Poly [ADP-ribose] polymerase</fullName>
        <shortName evidence="7">PARP</shortName>
        <ecNumber evidence="7">2.4.2.-</ecNumber>
    </recommendedName>
</protein>
<evidence type="ECO:0000256" key="1">
    <source>
        <dbReference type="ARBA" id="ARBA00004123"/>
    </source>
</evidence>
<dbReference type="InterPro" id="IPR057045">
    <property type="entry name" value="PARP14_KH_3"/>
</dbReference>
<comment type="caution">
    <text evidence="11">The sequence shown here is derived from an EMBL/GenBank/DDBJ whole genome shotgun (WGS) entry which is preliminary data.</text>
</comment>
<dbReference type="InterPro" id="IPR012317">
    <property type="entry name" value="Poly(ADP-ribose)pol_cat_dom"/>
</dbReference>
<evidence type="ECO:0000256" key="5">
    <source>
        <dbReference type="ARBA" id="ARBA00023242"/>
    </source>
</evidence>
<dbReference type="InterPro" id="IPR037197">
    <property type="entry name" value="WWE_dom_sf"/>
</dbReference>
<dbReference type="FunFam" id="3.90.228.10:FF:000008">
    <property type="entry name" value="Poly [ADP-ribose] polymerase"/>
    <property type="match status" value="1"/>
</dbReference>
<dbReference type="InterPro" id="IPR057043">
    <property type="entry name" value="PARP14_KH_2"/>
</dbReference>
<dbReference type="Pfam" id="PF23248">
    <property type="entry name" value="KH_PARP14_2"/>
    <property type="match status" value="1"/>
</dbReference>
<dbReference type="InterPro" id="IPR043472">
    <property type="entry name" value="Macro_dom-like"/>
</dbReference>
<dbReference type="PROSITE" id="PS51059">
    <property type="entry name" value="PARP_CATALYTIC"/>
    <property type="match status" value="1"/>
</dbReference>
<dbReference type="GO" id="GO:0003950">
    <property type="term" value="F:NAD+ poly-ADP-ribosyltransferase activity"/>
    <property type="evidence" value="ECO:0007669"/>
    <property type="project" value="UniProtKB-UniRule"/>
</dbReference>
<dbReference type="GO" id="GO:0003714">
    <property type="term" value="F:transcription corepressor activity"/>
    <property type="evidence" value="ECO:0007669"/>
    <property type="project" value="TreeGrafter"/>
</dbReference>
<dbReference type="InterPro" id="IPR052056">
    <property type="entry name" value="Mono-ARTD/PARP"/>
</dbReference>
<dbReference type="GO" id="GO:0070212">
    <property type="term" value="P:protein poly-ADP-ribosylation"/>
    <property type="evidence" value="ECO:0007669"/>
    <property type="project" value="TreeGrafter"/>
</dbReference>
<keyword evidence="5" id="KW-0539">Nucleus</keyword>
<dbReference type="SUPFAM" id="SSF117839">
    <property type="entry name" value="WWE domain"/>
    <property type="match status" value="1"/>
</dbReference>
<dbReference type="InterPro" id="IPR004170">
    <property type="entry name" value="WWE_dom"/>
</dbReference>
<dbReference type="PANTHER" id="PTHR14453">
    <property type="entry name" value="PARP/ZINC FINGER CCCH TYPE DOMAIN CONTAINING PROTEIN"/>
    <property type="match status" value="1"/>
</dbReference>
<evidence type="ECO:0000313" key="12">
    <source>
        <dbReference type="Proteomes" id="UP000289886"/>
    </source>
</evidence>